<organism evidence="1 2">
    <name type="scientific">Protopolystoma xenopodis</name>
    <dbReference type="NCBI Taxonomy" id="117903"/>
    <lineage>
        <taxon>Eukaryota</taxon>
        <taxon>Metazoa</taxon>
        <taxon>Spiralia</taxon>
        <taxon>Lophotrochozoa</taxon>
        <taxon>Platyhelminthes</taxon>
        <taxon>Monogenea</taxon>
        <taxon>Polyopisthocotylea</taxon>
        <taxon>Polystomatidea</taxon>
        <taxon>Polystomatidae</taxon>
        <taxon>Protopolystoma</taxon>
    </lineage>
</organism>
<protein>
    <submittedName>
        <fullName evidence="1">Uncharacterized protein</fullName>
    </submittedName>
</protein>
<comment type="caution">
    <text evidence="1">The sequence shown here is derived from an EMBL/GenBank/DDBJ whole genome shotgun (WGS) entry which is preliminary data.</text>
</comment>
<accession>A0A448WX11</accession>
<evidence type="ECO:0000313" key="2">
    <source>
        <dbReference type="Proteomes" id="UP000784294"/>
    </source>
</evidence>
<dbReference type="AlphaFoldDB" id="A0A448WX11"/>
<name>A0A448WX11_9PLAT</name>
<keyword evidence="2" id="KW-1185">Reference proteome</keyword>
<sequence length="70" mass="7684">MSLIQALSFCYPCSISKSAEAVREITANSSLFQAPVYQVSLKHNVPILGYSFRCTLVNCMASKGDVFSYP</sequence>
<dbReference type="Proteomes" id="UP000784294">
    <property type="component" value="Unassembled WGS sequence"/>
</dbReference>
<proteinExistence type="predicted"/>
<evidence type="ECO:0000313" key="1">
    <source>
        <dbReference type="EMBL" id="VEL22277.1"/>
    </source>
</evidence>
<dbReference type="EMBL" id="CAAALY010055584">
    <property type="protein sequence ID" value="VEL22277.1"/>
    <property type="molecule type" value="Genomic_DNA"/>
</dbReference>
<reference evidence="1" key="1">
    <citation type="submission" date="2018-11" db="EMBL/GenBank/DDBJ databases">
        <authorList>
            <consortium name="Pathogen Informatics"/>
        </authorList>
    </citation>
    <scope>NUCLEOTIDE SEQUENCE</scope>
</reference>
<gene>
    <name evidence="1" type="ORF">PXEA_LOCUS15717</name>
</gene>